<dbReference type="EMBL" id="CP029462">
    <property type="protein sequence ID" value="AXL20481.1"/>
    <property type="molecule type" value="Genomic_DNA"/>
</dbReference>
<dbReference type="RefSeq" id="WP_107195872.1">
    <property type="nucleotide sequence ID" value="NZ_CAUWMV010000001.1"/>
</dbReference>
<dbReference type="Pfam" id="PF04463">
    <property type="entry name" value="2-thiour_desulf"/>
    <property type="match status" value="1"/>
</dbReference>
<dbReference type="InterPro" id="IPR007553">
    <property type="entry name" value="2-thiour_desulf"/>
</dbReference>
<dbReference type="PANTHER" id="PTHR30087:SF1">
    <property type="entry name" value="HYPOTHETICAL CYTOSOLIC PROTEIN"/>
    <property type="match status" value="1"/>
</dbReference>
<gene>
    <name evidence="2" type="ORF">DKB62_02230</name>
</gene>
<dbReference type="Proteomes" id="UP000254337">
    <property type="component" value="Chromosome"/>
</dbReference>
<protein>
    <submittedName>
        <fullName evidence="2">DUF523 domain-containing protein</fullName>
    </submittedName>
</protein>
<dbReference type="PANTHER" id="PTHR30087">
    <property type="entry name" value="INNER MEMBRANE PROTEIN"/>
    <property type="match status" value="1"/>
</dbReference>
<keyword evidence="3" id="KW-1185">Reference proteome</keyword>
<evidence type="ECO:0000256" key="1">
    <source>
        <dbReference type="SAM" id="MobiDB-lite"/>
    </source>
</evidence>
<sequence length="150" mass="16159">MNVLISACLLGFACRYDGQRKEYSAVEELLKERDIHLIPFCPEQGGGLATPRDPAERQGDAVRTQSGRDVTEQYHRGAAMALNLAQTFGCTVAVLKEKSPSCGSGRIYDGTFTRTLTAGDGVTAELLKKHGITVIGESQIKAFLANRAGK</sequence>
<proteinExistence type="predicted"/>
<evidence type="ECO:0000313" key="2">
    <source>
        <dbReference type="EMBL" id="AXL20481.1"/>
    </source>
</evidence>
<organism evidence="2 3">
    <name type="scientific">Megasphaera stantonii</name>
    <dbReference type="NCBI Taxonomy" id="2144175"/>
    <lineage>
        <taxon>Bacteria</taxon>
        <taxon>Bacillati</taxon>
        <taxon>Bacillota</taxon>
        <taxon>Negativicutes</taxon>
        <taxon>Veillonellales</taxon>
        <taxon>Veillonellaceae</taxon>
        <taxon>Megasphaera</taxon>
    </lineage>
</organism>
<dbReference type="OrthoDB" id="9810648at2"/>
<dbReference type="KEGG" id="meg:DKB62_02230"/>
<accession>A0A346AX88</accession>
<name>A0A346AX88_9FIRM</name>
<dbReference type="AlphaFoldDB" id="A0A346AX88"/>
<reference evidence="2 3" key="1">
    <citation type="submission" date="2018-05" db="EMBL/GenBank/DDBJ databases">
        <title>Complete genome sequence of Megasphaera sp. AJH120T, isolated from the ceca of a chicken.</title>
        <authorList>
            <person name="Maki J."/>
            <person name="Looft T."/>
        </authorList>
    </citation>
    <scope>NUCLEOTIDE SEQUENCE [LARGE SCALE GENOMIC DNA]</scope>
    <source>
        <strain evidence="2 3">AJH120</strain>
    </source>
</reference>
<evidence type="ECO:0000313" key="3">
    <source>
        <dbReference type="Proteomes" id="UP000254337"/>
    </source>
</evidence>
<feature type="region of interest" description="Disordered" evidence="1">
    <location>
        <begin position="45"/>
        <end position="68"/>
    </location>
</feature>